<dbReference type="PANTHER" id="PTHR33938">
    <property type="entry name" value="FERULOYL ESTERASE B-RELATED"/>
    <property type="match status" value="1"/>
</dbReference>
<dbReference type="EMBL" id="JAUSUL010000001">
    <property type="protein sequence ID" value="MDQ0313655.1"/>
    <property type="molecule type" value="Genomic_DNA"/>
</dbReference>
<keyword evidence="5 9" id="KW-0378">Hydrolase</keyword>
<evidence type="ECO:0000256" key="2">
    <source>
        <dbReference type="ARBA" id="ARBA00022487"/>
    </source>
</evidence>
<accession>A0AAE3VKE5</accession>
<dbReference type="RefSeq" id="WP_306883457.1">
    <property type="nucleotide sequence ID" value="NZ_JAUSUL010000001.1"/>
</dbReference>
<evidence type="ECO:0000313" key="9">
    <source>
        <dbReference type="EMBL" id="MDQ0313655.1"/>
    </source>
</evidence>
<name>A0AAE3VKE5_9HYPH</name>
<comment type="caution">
    <text evidence="9">The sequence shown here is derived from an EMBL/GenBank/DDBJ whole genome shotgun (WGS) entry which is preliminary data.</text>
</comment>
<keyword evidence="10" id="KW-1185">Reference proteome</keyword>
<evidence type="ECO:0000313" key="10">
    <source>
        <dbReference type="Proteomes" id="UP001229244"/>
    </source>
</evidence>
<dbReference type="GO" id="GO:0046872">
    <property type="term" value="F:metal ion binding"/>
    <property type="evidence" value="ECO:0007669"/>
    <property type="project" value="UniProtKB-KW"/>
</dbReference>
<dbReference type="EC" id="3.1.1.73" evidence="9"/>
<evidence type="ECO:0000256" key="1">
    <source>
        <dbReference type="ARBA" id="ARBA00006249"/>
    </source>
</evidence>
<protein>
    <submittedName>
        <fullName evidence="9">Feruloyl esterase</fullName>
        <ecNumber evidence="9">3.1.1.73</ecNumber>
    </submittedName>
</protein>
<dbReference type="Pfam" id="PF07519">
    <property type="entry name" value="Tannase"/>
    <property type="match status" value="1"/>
</dbReference>
<dbReference type="Gene3D" id="3.40.50.1820">
    <property type="entry name" value="alpha/beta hydrolase"/>
    <property type="match status" value="1"/>
</dbReference>
<dbReference type="GO" id="GO:0030600">
    <property type="term" value="F:feruloyl esterase activity"/>
    <property type="evidence" value="ECO:0007669"/>
    <property type="project" value="UniProtKB-EC"/>
</dbReference>
<dbReference type="Proteomes" id="UP001229244">
    <property type="component" value="Unassembled WGS sequence"/>
</dbReference>
<evidence type="ECO:0000256" key="3">
    <source>
        <dbReference type="ARBA" id="ARBA00022723"/>
    </source>
</evidence>
<sequence length="593" mass="64266">MPANAGVASGPVRPPAHGTARRHPSDDTIPDASPDPAISDFGIILHDAIDEADNRFQPQAIRTKKVEEMPEMKSRYALFCLAAGSLLVPTIASAQNMHSFSQGPATVDLSEVAARPAKACDDLAFLTTYDYTIFGAELVPASGETPEHCRLDGFIRPEIRFEVNLPTDWNGRFYMHGNGGFAGTQPGQGSRGATRDAALAQGFATAYTDTGHDSNVFPLATFAFKDMAAEVDYSYRSIYLTAITAQDLVADYYGQPDSYSYWDGCSTGGRQGLVFAQRFPTVFDGIVAGAPVLNFTDIMIEFVWNTLALESAETLTAGQLKTMSDVVYEKCDAVDGAQDGLIRDPRQCAFDPATDLPVCTGEASDSCLTQAQVDAVSRVYGGTMSNGRTYFPGQPVSAERADAKGNSGWNGWLVSDGPSRQAQYGRSFMENMAFLPDDPDRDWRSFDFDKDPSQITTIRKLLDTTNPDLSAFHEAGGHMLTYFGWADTALNPMMGIGYYEDVMSKMGNATADTYRLFMVPGMFHCRGGVGPEEIDAMAAMVDWVEGGVAPDRLIATTRGKPDGATQLLCPYPEKVTYSGEGSPMKAENWNCAR</sequence>
<dbReference type="InterPro" id="IPR011118">
    <property type="entry name" value="Tannase/feruloyl_esterase"/>
</dbReference>
<keyword evidence="3" id="KW-0479">Metal-binding</keyword>
<reference evidence="9" key="1">
    <citation type="submission" date="2023-07" db="EMBL/GenBank/DDBJ databases">
        <title>Genomic Encyclopedia of Type Strains, Phase IV (KMG-IV): sequencing the most valuable type-strain genomes for metagenomic binning, comparative biology and taxonomic classification.</title>
        <authorList>
            <person name="Goeker M."/>
        </authorList>
    </citation>
    <scope>NUCLEOTIDE SEQUENCE</scope>
    <source>
        <strain evidence="9">DSM 21202</strain>
    </source>
</reference>
<evidence type="ECO:0000256" key="8">
    <source>
        <dbReference type="SAM" id="MobiDB-lite"/>
    </source>
</evidence>
<gene>
    <name evidence="9" type="ORF">J2S73_000092</name>
</gene>
<dbReference type="AlphaFoldDB" id="A0AAE3VKE5"/>
<evidence type="ECO:0000256" key="7">
    <source>
        <dbReference type="ARBA" id="ARBA00023157"/>
    </source>
</evidence>
<dbReference type="InterPro" id="IPR029058">
    <property type="entry name" value="AB_hydrolase_fold"/>
</dbReference>
<keyword evidence="7" id="KW-1015">Disulfide bond</keyword>
<evidence type="ECO:0000256" key="4">
    <source>
        <dbReference type="ARBA" id="ARBA00022729"/>
    </source>
</evidence>
<comment type="similarity">
    <text evidence="1">Belongs to the tannase family.</text>
</comment>
<dbReference type="PANTHER" id="PTHR33938:SF15">
    <property type="entry name" value="FERULOYL ESTERASE B-RELATED"/>
    <property type="match status" value="1"/>
</dbReference>
<keyword evidence="6" id="KW-0106">Calcium</keyword>
<organism evidence="9 10">
    <name type="scientific">Amorphus orientalis</name>
    <dbReference type="NCBI Taxonomy" id="649198"/>
    <lineage>
        <taxon>Bacteria</taxon>
        <taxon>Pseudomonadati</taxon>
        <taxon>Pseudomonadota</taxon>
        <taxon>Alphaproteobacteria</taxon>
        <taxon>Hyphomicrobiales</taxon>
        <taxon>Amorphaceae</taxon>
        <taxon>Amorphus</taxon>
    </lineage>
</organism>
<proteinExistence type="inferred from homology"/>
<keyword evidence="4" id="KW-0732">Signal</keyword>
<evidence type="ECO:0000256" key="5">
    <source>
        <dbReference type="ARBA" id="ARBA00022801"/>
    </source>
</evidence>
<feature type="region of interest" description="Disordered" evidence="8">
    <location>
        <begin position="1"/>
        <end position="33"/>
    </location>
</feature>
<dbReference type="SUPFAM" id="SSF53474">
    <property type="entry name" value="alpha/beta-Hydrolases"/>
    <property type="match status" value="1"/>
</dbReference>
<evidence type="ECO:0000256" key="6">
    <source>
        <dbReference type="ARBA" id="ARBA00022837"/>
    </source>
</evidence>
<keyword evidence="2" id="KW-0719">Serine esterase</keyword>